<reference evidence="1" key="1">
    <citation type="submission" date="2014-11" db="EMBL/GenBank/DDBJ databases">
        <authorList>
            <person name="Amaro Gonzalez C."/>
        </authorList>
    </citation>
    <scope>NUCLEOTIDE SEQUENCE</scope>
</reference>
<dbReference type="EMBL" id="GBXM01107622">
    <property type="protein sequence ID" value="JAH00955.1"/>
    <property type="molecule type" value="Transcribed_RNA"/>
</dbReference>
<organism evidence="1">
    <name type="scientific">Anguilla anguilla</name>
    <name type="common">European freshwater eel</name>
    <name type="synonym">Muraena anguilla</name>
    <dbReference type="NCBI Taxonomy" id="7936"/>
    <lineage>
        <taxon>Eukaryota</taxon>
        <taxon>Metazoa</taxon>
        <taxon>Chordata</taxon>
        <taxon>Craniata</taxon>
        <taxon>Vertebrata</taxon>
        <taxon>Euteleostomi</taxon>
        <taxon>Actinopterygii</taxon>
        <taxon>Neopterygii</taxon>
        <taxon>Teleostei</taxon>
        <taxon>Anguilliformes</taxon>
        <taxon>Anguillidae</taxon>
        <taxon>Anguilla</taxon>
    </lineage>
</organism>
<reference evidence="1" key="2">
    <citation type="journal article" date="2015" name="Fish Shellfish Immunol.">
        <title>Early steps in the European eel (Anguilla anguilla)-Vibrio vulnificus interaction in the gills: Role of the RtxA13 toxin.</title>
        <authorList>
            <person name="Callol A."/>
            <person name="Pajuelo D."/>
            <person name="Ebbesson L."/>
            <person name="Teles M."/>
            <person name="MacKenzie S."/>
            <person name="Amaro C."/>
        </authorList>
    </citation>
    <scope>NUCLEOTIDE SEQUENCE</scope>
</reference>
<evidence type="ECO:0000313" key="1">
    <source>
        <dbReference type="EMBL" id="JAH00955.1"/>
    </source>
</evidence>
<accession>A0A0E9PA70</accession>
<proteinExistence type="predicted"/>
<protein>
    <submittedName>
        <fullName evidence="1">Uncharacterized protein</fullName>
    </submittedName>
</protein>
<dbReference type="AlphaFoldDB" id="A0A0E9PA70"/>
<sequence length="21" mass="2306">MRLSRRSAIAACETDSFCSSN</sequence>
<name>A0A0E9PA70_ANGAN</name>